<organism evidence="2 3">
    <name type="scientific">Thiobacillus sedimenti</name>
    <dbReference type="NCBI Taxonomy" id="3110231"/>
    <lineage>
        <taxon>Bacteria</taxon>
        <taxon>Pseudomonadati</taxon>
        <taxon>Pseudomonadota</taxon>
        <taxon>Betaproteobacteria</taxon>
        <taxon>Nitrosomonadales</taxon>
        <taxon>Thiobacillaceae</taxon>
        <taxon>Thiobacillus</taxon>
    </lineage>
</organism>
<dbReference type="EMBL" id="CP141769">
    <property type="protein sequence ID" value="WRS40627.1"/>
    <property type="molecule type" value="Genomic_DNA"/>
</dbReference>
<name>A0ABZ1CMW9_9PROT</name>
<evidence type="ECO:0000313" key="2">
    <source>
        <dbReference type="EMBL" id="WRS40627.1"/>
    </source>
</evidence>
<protein>
    <submittedName>
        <fullName evidence="2">Uncharacterized protein</fullName>
    </submittedName>
</protein>
<evidence type="ECO:0000256" key="1">
    <source>
        <dbReference type="SAM" id="SignalP"/>
    </source>
</evidence>
<sequence length="134" mass="15803">MRRVFLAAALAASAMSGASVSSADVGLSVDVGEPGFYGRISIGDYPRPEVIYSRPIYFEREAIERPPVYLHVPPGYERHWRSHCHEFRACGERVYFVRDDWYEHEYAPRYRERHHRHHDHEHFDHRRHEGHGHG</sequence>
<keyword evidence="1" id="KW-0732">Signal</keyword>
<dbReference type="RefSeq" id="WP_324781154.1">
    <property type="nucleotide sequence ID" value="NZ_CP141769.1"/>
</dbReference>
<proteinExistence type="predicted"/>
<feature type="signal peptide" evidence="1">
    <location>
        <begin position="1"/>
        <end position="23"/>
    </location>
</feature>
<accession>A0ABZ1CMW9</accession>
<keyword evidence="3" id="KW-1185">Reference proteome</keyword>
<reference evidence="2 3" key="1">
    <citation type="submission" date="2023-12" db="EMBL/GenBank/DDBJ databases">
        <title>Thiobacillus sedimentum sp. nov., a chemolithoautotrophic sulfur-oxidizing bacterium isolated from freshwater sediment.</title>
        <authorList>
            <person name="Luo J."/>
            <person name="Dai C."/>
        </authorList>
    </citation>
    <scope>NUCLEOTIDE SEQUENCE [LARGE SCALE GENOMIC DNA]</scope>
    <source>
        <strain evidence="2 3">SCUT-2</strain>
    </source>
</reference>
<evidence type="ECO:0000313" key="3">
    <source>
        <dbReference type="Proteomes" id="UP001334732"/>
    </source>
</evidence>
<feature type="chain" id="PRO_5045427609" evidence="1">
    <location>
        <begin position="24"/>
        <end position="134"/>
    </location>
</feature>
<dbReference type="Proteomes" id="UP001334732">
    <property type="component" value="Chromosome"/>
</dbReference>
<gene>
    <name evidence="2" type="ORF">VA613_07045</name>
</gene>